<evidence type="ECO:0000313" key="2">
    <source>
        <dbReference type="Proteomes" id="UP000670475"/>
    </source>
</evidence>
<gene>
    <name evidence="1" type="ORF">JFN87_01750</name>
</gene>
<organism evidence="1 2">
    <name type="scientific">Streptomyces montanisoli</name>
    <dbReference type="NCBI Taxonomy" id="2798581"/>
    <lineage>
        <taxon>Bacteria</taxon>
        <taxon>Bacillati</taxon>
        <taxon>Actinomycetota</taxon>
        <taxon>Actinomycetes</taxon>
        <taxon>Kitasatosporales</taxon>
        <taxon>Streptomycetaceae</taxon>
        <taxon>Streptomyces</taxon>
    </lineage>
</organism>
<proteinExistence type="predicted"/>
<name>A0A940M4Z6_9ACTN</name>
<keyword evidence="2" id="KW-1185">Reference proteome</keyword>
<accession>A0A940M4Z6</accession>
<comment type="caution">
    <text evidence="1">The sequence shown here is derived from an EMBL/GenBank/DDBJ whole genome shotgun (WGS) entry which is preliminary data.</text>
</comment>
<sequence length="53" mass="6375">MTRALDWRDRRHWSAKRRPCRYCGRLTNLRDEQGRPAMKVCAEQAEADAERTR</sequence>
<reference evidence="1" key="1">
    <citation type="submission" date="2021-03" db="EMBL/GenBank/DDBJ databases">
        <title>Whole genome sequence of Streptomyces bomunensis MMS17-BM035.</title>
        <authorList>
            <person name="Lee J.H."/>
        </authorList>
    </citation>
    <scope>NUCLEOTIDE SEQUENCE</scope>
    <source>
        <strain evidence="1">MMS17-BM035</strain>
    </source>
</reference>
<dbReference type="Proteomes" id="UP000670475">
    <property type="component" value="Unassembled WGS sequence"/>
</dbReference>
<evidence type="ECO:0000313" key="1">
    <source>
        <dbReference type="EMBL" id="MBP0456225.1"/>
    </source>
</evidence>
<dbReference type="EMBL" id="JAGIQL010000003">
    <property type="protein sequence ID" value="MBP0456225.1"/>
    <property type="molecule type" value="Genomic_DNA"/>
</dbReference>
<dbReference type="AlphaFoldDB" id="A0A940M4Z6"/>
<dbReference type="RefSeq" id="WP_209338000.1">
    <property type="nucleotide sequence ID" value="NZ_JAGIQL010000003.1"/>
</dbReference>
<protein>
    <submittedName>
        <fullName evidence="1">Uncharacterized protein</fullName>
    </submittedName>
</protein>